<evidence type="ECO:0000256" key="3">
    <source>
        <dbReference type="ARBA" id="ARBA00018024"/>
    </source>
</evidence>
<reference evidence="7 8" key="1">
    <citation type="submission" date="2024-03" db="EMBL/GenBank/DDBJ databases">
        <title>High-quality draft genome sequence of Oceanobacter sp. wDCs-4.</title>
        <authorList>
            <person name="Dong C."/>
        </authorList>
    </citation>
    <scope>NUCLEOTIDE SEQUENCE [LARGE SCALE GENOMIC DNA]</scope>
    <source>
        <strain evidence="8">wDCs-4</strain>
    </source>
</reference>
<evidence type="ECO:0000256" key="1">
    <source>
        <dbReference type="ARBA" id="ARBA00004117"/>
    </source>
</evidence>
<evidence type="ECO:0000313" key="7">
    <source>
        <dbReference type="EMBL" id="MFK4752682.1"/>
    </source>
</evidence>
<dbReference type="Proteomes" id="UP001620597">
    <property type="component" value="Unassembled WGS sequence"/>
</dbReference>
<feature type="compositionally biased region" description="Low complexity" evidence="6">
    <location>
        <begin position="45"/>
        <end position="57"/>
    </location>
</feature>
<keyword evidence="7" id="KW-0282">Flagellum</keyword>
<dbReference type="PANTHER" id="PTHR34653:SF1">
    <property type="entry name" value="FLAGELLAR HOOK-BASAL BODY COMPLEX PROTEIN FLIE"/>
    <property type="match status" value="1"/>
</dbReference>
<dbReference type="NCBIfam" id="TIGR00205">
    <property type="entry name" value="fliE"/>
    <property type="match status" value="1"/>
</dbReference>
<feature type="compositionally biased region" description="Polar residues" evidence="6">
    <location>
        <begin position="61"/>
        <end position="87"/>
    </location>
</feature>
<keyword evidence="7" id="KW-0966">Cell projection</keyword>
<comment type="subcellular location">
    <subcellularLocation>
        <location evidence="1 5">Bacterial flagellum basal body</location>
    </subcellularLocation>
</comment>
<dbReference type="PRINTS" id="PR01006">
    <property type="entry name" value="FLGHOOKFLIE"/>
</dbReference>
<dbReference type="EMBL" id="JBBKTX010000010">
    <property type="protein sequence ID" value="MFK4752682.1"/>
    <property type="molecule type" value="Genomic_DNA"/>
</dbReference>
<evidence type="ECO:0000256" key="6">
    <source>
        <dbReference type="SAM" id="MobiDB-lite"/>
    </source>
</evidence>
<dbReference type="PANTHER" id="PTHR34653">
    <property type="match status" value="1"/>
</dbReference>
<sequence>MVNRVDVNSVLMQMRQVKTQLRSQQEQMSAPQLQQPINPSLSARTTTQVTSGSSVGGINPASFQSQLSQQLDAATGTAASGQPQRGDNNVPDFQAMLGNAVNGVNATQQHSASLASRFEQGDPTIDLPEVMIAMQKSSVSFQAMTQVRNKLVEAYKDVMNMPL</sequence>
<dbReference type="RefSeq" id="WP_416205883.1">
    <property type="nucleotide sequence ID" value="NZ_JBBKTX010000010.1"/>
</dbReference>
<dbReference type="InterPro" id="IPR001624">
    <property type="entry name" value="FliE"/>
</dbReference>
<feature type="compositionally biased region" description="Polar residues" evidence="6">
    <location>
        <begin position="21"/>
        <end position="44"/>
    </location>
</feature>
<proteinExistence type="inferred from homology"/>
<evidence type="ECO:0000256" key="5">
    <source>
        <dbReference type="HAMAP-Rule" id="MF_00724"/>
    </source>
</evidence>
<comment type="similarity">
    <text evidence="2 5">Belongs to the FliE family.</text>
</comment>
<evidence type="ECO:0000256" key="4">
    <source>
        <dbReference type="ARBA" id="ARBA00023143"/>
    </source>
</evidence>
<protein>
    <recommendedName>
        <fullName evidence="3 5">Flagellar hook-basal body complex protein FliE</fullName>
    </recommendedName>
</protein>
<accession>A0ABW8NI85</accession>
<name>A0ABW8NI85_9GAMM</name>
<comment type="caution">
    <text evidence="7">The sequence shown here is derived from an EMBL/GenBank/DDBJ whole genome shotgun (WGS) entry which is preliminary data.</text>
</comment>
<gene>
    <name evidence="5 7" type="primary">fliE</name>
    <name evidence="7" type="ORF">WG929_09720</name>
</gene>
<keyword evidence="4 5" id="KW-0975">Bacterial flagellum</keyword>
<dbReference type="HAMAP" id="MF_00724">
    <property type="entry name" value="FliE"/>
    <property type="match status" value="1"/>
</dbReference>
<dbReference type="Pfam" id="PF02049">
    <property type="entry name" value="FliE"/>
    <property type="match status" value="1"/>
</dbReference>
<organism evidence="7 8">
    <name type="scientific">Oceanobacter antarcticus</name>
    <dbReference type="NCBI Taxonomy" id="3133425"/>
    <lineage>
        <taxon>Bacteria</taxon>
        <taxon>Pseudomonadati</taxon>
        <taxon>Pseudomonadota</taxon>
        <taxon>Gammaproteobacteria</taxon>
        <taxon>Oceanospirillales</taxon>
        <taxon>Oceanospirillaceae</taxon>
        <taxon>Oceanobacter</taxon>
    </lineage>
</organism>
<keyword evidence="7" id="KW-0969">Cilium</keyword>
<feature type="region of interest" description="Disordered" evidence="6">
    <location>
        <begin position="21"/>
        <end position="91"/>
    </location>
</feature>
<evidence type="ECO:0000256" key="2">
    <source>
        <dbReference type="ARBA" id="ARBA00009272"/>
    </source>
</evidence>
<evidence type="ECO:0000313" key="8">
    <source>
        <dbReference type="Proteomes" id="UP001620597"/>
    </source>
</evidence>
<keyword evidence="8" id="KW-1185">Reference proteome</keyword>